<organism evidence="7 8">
    <name type="scientific">Paenibacillus sepulcri</name>
    <dbReference type="NCBI Taxonomy" id="359917"/>
    <lineage>
        <taxon>Bacteria</taxon>
        <taxon>Bacillati</taxon>
        <taxon>Bacillota</taxon>
        <taxon>Bacilli</taxon>
        <taxon>Bacillales</taxon>
        <taxon>Paenibacillaceae</taxon>
        <taxon>Paenibacillus</taxon>
    </lineage>
</organism>
<feature type="domain" description="HTH araC/xylS-type" evidence="5">
    <location>
        <begin position="442"/>
        <end position="540"/>
    </location>
</feature>
<proteinExistence type="predicted"/>
<dbReference type="Gene3D" id="1.10.10.60">
    <property type="entry name" value="Homeodomain-like"/>
    <property type="match status" value="2"/>
</dbReference>
<dbReference type="RefSeq" id="WP_210038004.1">
    <property type="nucleotide sequence ID" value="NZ_JBHLVU010000022.1"/>
</dbReference>
<dbReference type="Gene3D" id="3.40.50.2300">
    <property type="match status" value="1"/>
</dbReference>
<dbReference type="InterPro" id="IPR009057">
    <property type="entry name" value="Homeodomain-like_sf"/>
</dbReference>
<dbReference type="Proteomes" id="UP001519887">
    <property type="component" value="Unassembled WGS sequence"/>
</dbReference>
<reference evidence="7 8" key="1">
    <citation type="submission" date="2021-07" db="EMBL/GenBank/DDBJ databases">
        <title>Paenibacillus radiodurans sp. nov., isolated from the southeastern edge of Tengger Desert.</title>
        <authorList>
            <person name="Zhang G."/>
        </authorList>
    </citation>
    <scope>NUCLEOTIDE SEQUENCE [LARGE SCALE GENOMIC DNA]</scope>
    <source>
        <strain evidence="7 8">CCM 7311</strain>
    </source>
</reference>
<comment type="caution">
    <text evidence="7">The sequence shown here is derived from an EMBL/GenBank/DDBJ whole genome shotgun (WGS) entry which is preliminary data.</text>
</comment>
<dbReference type="SMART" id="SM00448">
    <property type="entry name" value="REC"/>
    <property type="match status" value="1"/>
</dbReference>
<keyword evidence="8" id="KW-1185">Reference proteome</keyword>
<dbReference type="InterPro" id="IPR041522">
    <property type="entry name" value="CdaR_GGDEF"/>
</dbReference>
<dbReference type="SUPFAM" id="SSF52172">
    <property type="entry name" value="CheY-like"/>
    <property type="match status" value="1"/>
</dbReference>
<dbReference type="EMBL" id="JAHZIK010000075">
    <property type="protein sequence ID" value="MBW7453450.1"/>
    <property type="molecule type" value="Genomic_DNA"/>
</dbReference>
<gene>
    <name evidence="7" type="ORF">K0U00_05295</name>
</gene>
<dbReference type="InterPro" id="IPR018060">
    <property type="entry name" value="HTH_AraC"/>
</dbReference>
<dbReference type="Pfam" id="PF12833">
    <property type="entry name" value="HTH_18"/>
    <property type="match status" value="1"/>
</dbReference>
<evidence type="ECO:0000313" key="8">
    <source>
        <dbReference type="Proteomes" id="UP001519887"/>
    </source>
</evidence>
<evidence type="ECO:0000256" key="3">
    <source>
        <dbReference type="ARBA" id="ARBA00023163"/>
    </source>
</evidence>
<dbReference type="SUPFAM" id="SSF46689">
    <property type="entry name" value="Homeodomain-like"/>
    <property type="match status" value="2"/>
</dbReference>
<accession>A0ABS7BXS7</accession>
<name>A0ABS7BXS7_9BACL</name>
<evidence type="ECO:0000256" key="1">
    <source>
        <dbReference type="ARBA" id="ARBA00023015"/>
    </source>
</evidence>
<evidence type="ECO:0000313" key="7">
    <source>
        <dbReference type="EMBL" id="MBW7453450.1"/>
    </source>
</evidence>
<dbReference type="SMART" id="SM00342">
    <property type="entry name" value="HTH_ARAC"/>
    <property type="match status" value="1"/>
</dbReference>
<evidence type="ECO:0000256" key="2">
    <source>
        <dbReference type="ARBA" id="ARBA00023125"/>
    </source>
</evidence>
<dbReference type="Pfam" id="PF00072">
    <property type="entry name" value="Response_reg"/>
    <property type="match status" value="1"/>
</dbReference>
<dbReference type="Pfam" id="PF17853">
    <property type="entry name" value="GGDEF_2"/>
    <property type="match status" value="1"/>
</dbReference>
<dbReference type="InterPro" id="IPR018062">
    <property type="entry name" value="HTH_AraC-typ_CS"/>
</dbReference>
<dbReference type="InterPro" id="IPR020449">
    <property type="entry name" value="Tscrpt_reg_AraC-type_HTH"/>
</dbReference>
<evidence type="ECO:0000259" key="5">
    <source>
        <dbReference type="PROSITE" id="PS01124"/>
    </source>
</evidence>
<dbReference type="PRINTS" id="PR00032">
    <property type="entry name" value="HTHARAC"/>
</dbReference>
<dbReference type="PANTHER" id="PTHR43280:SF28">
    <property type="entry name" value="HTH-TYPE TRANSCRIPTIONAL ACTIVATOR RHAS"/>
    <property type="match status" value="1"/>
</dbReference>
<feature type="modified residue" description="4-aspartylphosphate" evidence="4">
    <location>
        <position position="55"/>
    </location>
</feature>
<evidence type="ECO:0000259" key="6">
    <source>
        <dbReference type="PROSITE" id="PS50110"/>
    </source>
</evidence>
<keyword evidence="1" id="KW-0805">Transcription regulation</keyword>
<feature type="domain" description="Response regulatory" evidence="6">
    <location>
        <begin position="3"/>
        <end position="120"/>
    </location>
</feature>
<evidence type="ECO:0000256" key="4">
    <source>
        <dbReference type="PROSITE-ProRule" id="PRU00169"/>
    </source>
</evidence>
<keyword evidence="3" id="KW-0804">Transcription</keyword>
<dbReference type="PROSITE" id="PS01124">
    <property type="entry name" value="HTH_ARAC_FAMILY_2"/>
    <property type="match status" value="1"/>
</dbReference>
<dbReference type="InterPro" id="IPR001789">
    <property type="entry name" value="Sig_transdc_resp-reg_receiver"/>
</dbReference>
<sequence length="546" mass="62499">MLTVVLADDDYLVKEILCENIPWNELGMEVIGLAENGKEALDLCMDLKPDILVTDIKMPFYNGLEVAIQLMENHIQTKTILISGVQDFNYARIALNVQAAGYILKPIQLKEVIAVLKKVRDAIEMEFQREQVVKRLEQQLAENMSTVRDKFLNYLVSEGALNNGELQERLDYFKLPLKAIQDIIVVVAEIDDYESRVKSKGIDRIQFYNFSIKNLIEQILNNYQAGICFTTRDNEFVIVFCGEYCKEDKMTQIFESIEQLLHDFDGITLSMGVGHCVSLKSANLSYSCACSAMSYKFYTGNNSIIHINDIVSTSSMDKISEMKGNTELNSLKKTLLTEIKLGNRNRVHHLLEEYCVRLTQAKQLSKHYIRGLFLELIIDTYREFCETEGEVTEVISSYTASMQSVISVETIREIQTHSSGVLLCIAEYYGTKYNNRHSALIERIKNYVNQSYMDNISLADIANEIYMSPSYICAVFKRETGSTINEYIIEKKMSSAKKMLTGTKMKVLEIAEQLGYENSQYFSYSFKKYTGETPQQYRSRSTSQIL</sequence>
<dbReference type="PROSITE" id="PS00041">
    <property type="entry name" value="HTH_ARAC_FAMILY_1"/>
    <property type="match status" value="1"/>
</dbReference>
<keyword evidence="4" id="KW-0597">Phosphoprotein</keyword>
<dbReference type="PROSITE" id="PS50110">
    <property type="entry name" value="RESPONSE_REGULATORY"/>
    <property type="match status" value="1"/>
</dbReference>
<dbReference type="PANTHER" id="PTHR43280">
    <property type="entry name" value="ARAC-FAMILY TRANSCRIPTIONAL REGULATOR"/>
    <property type="match status" value="1"/>
</dbReference>
<dbReference type="InterPro" id="IPR011006">
    <property type="entry name" value="CheY-like_superfamily"/>
</dbReference>
<keyword evidence="2" id="KW-0238">DNA-binding</keyword>
<dbReference type="CDD" id="cd17536">
    <property type="entry name" value="REC_YesN-like"/>
    <property type="match status" value="1"/>
</dbReference>
<protein>
    <submittedName>
        <fullName evidence="7">AraC family transcriptional regulator</fullName>
    </submittedName>
</protein>